<dbReference type="InterPro" id="IPR051788">
    <property type="entry name" value="MFS_Transporter"/>
</dbReference>
<dbReference type="VEuPathDB" id="FungiDB:yc1106_01855"/>
<dbReference type="Pfam" id="PF07690">
    <property type="entry name" value="MFS_1"/>
    <property type="match status" value="1"/>
</dbReference>
<dbReference type="GO" id="GO:0012505">
    <property type="term" value="C:endomembrane system"/>
    <property type="evidence" value="ECO:0007669"/>
    <property type="project" value="UniProtKB-SubCell"/>
</dbReference>
<feature type="compositionally biased region" description="Basic and acidic residues" evidence="7">
    <location>
        <begin position="1"/>
        <end position="11"/>
    </location>
</feature>
<dbReference type="PANTHER" id="PTHR23514:SF3">
    <property type="entry name" value="BYPASS OF STOP CODON PROTEIN 6"/>
    <property type="match status" value="1"/>
</dbReference>
<dbReference type="InterPro" id="IPR011701">
    <property type="entry name" value="MFS"/>
</dbReference>
<sequence>MTHRPEPDEHSALLGSGRTPAAERDVPQHDPEKMDTRLVLKIATAMYSFATLGLFNSSIGAVLPLLSRHYDLTDLQVSSIFLAGPIGYVLAAQSSDAIHYRFGQRGIAVAGPILQVIATAIVAAHPGFGLVLVAFAFQGLGTGLLDGSWCAWAGSMKKANTISGLLHGSYSVGGALGPVLLTALITNHRPWWTWYSILAGACALSFLVQTAAFRNESASVYRQSKQSEMSDSKIDLREMFKHPATWLCAAFFLTYVGVETSISGWVVSFMLRERHASEYIAGLSSSGYWIGMAIGRLILGFATDKMGVRRATVLYFILALILEGMFAIFSSLEASVIVMTALGFVMGPLFPSGVVVLTRLLPSELHVAAVSFVASLGQIGGAFLPFAIGAVIQGLGIGVFRFAILIETFLALLVWTRYSCPLIVNLESPKSSYLASTMVALTIITTVLLTVPSLVVGSADSSFGGAKVACSRLQRLYPDNTFLPGTEGYAYETTEPYWSATVYSAPACVFLPQDAAQVSYAVTTMTLTLSKFALRGGGHMPISGYNGIDDSGVLLSSSNLTALSLSSDKSVISVGPGNRWRDVYAYLKPFGLAAVGGRVGHVGVPGLLLGGGISFFSSEYGFASDNVVKYQCVLASGLIVEVTATNAYSDLFWALRGGGNSFCIVTRFDLKPVEGSQVHVGIAQFDQSQSKGYLDGVYNFGKYGGPSDPKSAIIPTIVNFPAANLTVYAAAKFYNSLIDSPKAFENFTAPKLIPVADSYALQPLSDYIAATDALQPLGLRQAFRTLSSIVDRDAVQIVHDTFIRSVHSDLSKIANLQASITYQPITKDFVSHSARTGGNPQGIDISKAPFFWMVENFTWDNAEDDATVHAAADKITANINHLLLAKSLSAQYLYMNDAGKGQPIFESYPAANVLKLKSIRAKYDPLRIYTDLMPGGWKVAYA</sequence>
<name>A0A9Q8Z284_CURCL</name>
<protein>
    <submittedName>
        <fullName evidence="11">FAD-binding-like protein</fullName>
    </submittedName>
</protein>
<feature type="transmembrane region" description="Helical" evidence="8">
    <location>
        <begin position="336"/>
        <end position="357"/>
    </location>
</feature>
<dbReference type="Gene3D" id="3.30.465.10">
    <property type="match status" value="1"/>
</dbReference>
<organism evidence="11 12">
    <name type="scientific">Curvularia clavata</name>
    <dbReference type="NCBI Taxonomy" id="95742"/>
    <lineage>
        <taxon>Eukaryota</taxon>
        <taxon>Fungi</taxon>
        <taxon>Dikarya</taxon>
        <taxon>Ascomycota</taxon>
        <taxon>Pezizomycotina</taxon>
        <taxon>Dothideomycetes</taxon>
        <taxon>Pleosporomycetidae</taxon>
        <taxon>Pleosporales</taxon>
        <taxon>Pleosporineae</taxon>
        <taxon>Pleosporaceae</taxon>
        <taxon>Curvularia</taxon>
    </lineage>
</organism>
<feature type="domain" description="Major facilitator superfamily (MFS) profile" evidence="9">
    <location>
        <begin position="36"/>
        <end position="419"/>
    </location>
</feature>
<evidence type="ECO:0000259" key="9">
    <source>
        <dbReference type="PROSITE" id="PS50850"/>
    </source>
</evidence>
<feature type="region of interest" description="Disordered" evidence="7">
    <location>
        <begin position="1"/>
        <end position="30"/>
    </location>
</feature>
<dbReference type="PANTHER" id="PTHR23514">
    <property type="entry name" value="BYPASS OF STOP CODON PROTEIN 6"/>
    <property type="match status" value="1"/>
</dbReference>
<evidence type="ECO:0000256" key="4">
    <source>
        <dbReference type="ARBA" id="ARBA00022692"/>
    </source>
</evidence>
<keyword evidence="3" id="KW-0813">Transport</keyword>
<dbReference type="InterPro" id="IPR016169">
    <property type="entry name" value="FAD-bd_PCMH_sub2"/>
</dbReference>
<evidence type="ECO:0000313" key="11">
    <source>
        <dbReference type="EMBL" id="USP74581.1"/>
    </source>
</evidence>
<feature type="transmembrane region" description="Helical" evidence="8">
    <location>
        <begin position="279"/>
        <end position="299"/>
    </location>
</feature>
<dbReference type="GO" id="GO:0016020">
    <property type="term" value="C:membrane"/>
    <property type="evidence" value="ECO:0007669"/>
    <property type="project" value="TreeGrafter"/>
</dbReference>
<reference evidence="11" key="1">
    <citation type="submission" date="2021-12" db="EMBL/GenBank/DDBJ databases">
        <title>Curvularia clavata genome.</title>
        <authorList>
            <person name="Cao Y."/>
        </authorList>
    </citation>
    <scope>NUCLEOTIDE SEQUENCE</scope>
    <source>
        <strain evidence="11">Yc1106</strain>
    </source>
</reference>
<keyword evidence="4 8" id="KW-0812">Transmembrane</keyword>
<dbReference type="InterPro" id="IPR020846">
    <property type="entry name" value="MFS_dom"/>
</dbReference>
<dbReference type="InterPro" id="IPR036259">
    <property type="entry name" value="MFS_trans_sf"/>
</dbReference>
<dbReference type="AlphaFoldDB" id="A0A9Q8Z284"/>
<evidence type="ECO:0000256" key="1">
    <source>
        <dbReference type="ARBA" id="ARBA00004127"/>
    </source>
</evidence>
<feature type="transmembrane region" description="Helical" evidence="8">
    <location>
        <begin position="38"/>
        <end position="63"/>
    </location>
</feature>
<comment type="similarity">
    <text evidence="2">Belongs to the major facilitator superfamily.</text>
</comment>
<comment type="subcellular location">
    <subcellularLocation>
        <location evidence="1">Endomembrane system</location>
        <topology evidence="1">Multi-pass membrane protein</topology>
    </subcellularLocation>
</comment>
<feature type="transmembrane region" description="Helical" evidence="8">
    <location>
        <begin position="164"/>
        <end position="185"/>
    </location>
</feature>
<dbReference type="Gene3D" id="1.20.1250.20">
    <property type="entry name" value="MFS general substrate transporter like domains"/>
    <property type="match status" value="2"/>
</dbReference>
<evidence type="ECO:0000313" key="12">
    <source>
        <dbReference type="Proteomes" id="UP001056012"/>
    </source>
</evidence>
<feature type="compositionally biased region" description="Basic and acidic residues" evidence="7">
    <location>
        <begin position="21"/>
        <end position="30"/>
    </location>
</feature>
<feature type="domain" description="FAD-binding PCMH-type" evidence="10">
    <location>
        <begin position="502"/>
        <end position="675"/>
    </location>
</feature>
<evidence type="ECO:0000256" key="5">
    <source>
        <dbReference type="ARBA" id="ARBA00022989"/>
    </source>
</evidence>
<dbReference type="OrthoDB" id="2151789at2759"/>
<feature type="transmembrane region" description="Helical" evidence="8">
    <location>
        <begin position="191"/>
        <end position="213"/>
    </location>
</feature>
<dbReference type="SUPFAM" id="SSF56176">
    <property type="entry name" value="FAD-binding/transporter-associated domain-like"/>
    <property type="match status" value="1"/>
</dbReference>
<evidence type="ECO:0000256" key="2">
    <source>
        <dbReference type="ARBA" id="ARBA00008335"/>
    </source>
</evidence>
<evidence type="ECO:0000256" key="8">
    <source>
        <dbReference type="SAM" id="Phobius"/>
    </source>
</evidence>
<gene>
    <name evidence="11" type="ORF">yc1106_01855</name>
</gene>
<evidence type="ECO:0000256" key="3">
    <source>
        <dbReference type="ARBA" id="ARBA00022448"/>
    </source>
</evidence>
<feature type="transmembrane region" description="Helical" evidence="8">
    <location>
        <begin position="130"/>
        <end position="152"/>
    </location>
</feature>
<feature type="transmembrane region" description="Helical" evidence="8">
    <location>
        <begin position="75"/>
        <end position="94"/>
    </location>
</feature>
<dbReference type="SUPFAM" id="SSF103473">
    <property type="entry name" value="MFS general substrate transporter"/>
    <property type="match status" value="1"/>
</dbReference>
<dbReference type="InterPro" id="IPR036318">
    <property type="entry name" value="FAD-bd_PCMH-like_sf"/>
</dbReference>
<dbReference type="PROSITE" id="PS50850">
    <property type="entry name" value="MFS"/>
    <property type="match status" value="1"/>
</dbReference>
<dbReference type="InterPro" id="IPR006094">
    <property type="entry name" value="Oxid_FAD_bind_N"/>
</dbReference>
<dbReference type="GO" id="GO:0071949">
    <property type="term" value="F:FAD binding"/>
    <property type="evidence" value="ECO:0007669"/>
    <property type="project" value="InterPro"/>
</dbReference>
<feature type="transmembrane region" description="Helical" evidence="8">
    <location>
        <begin position="369"/>
        <end position="392"/>
    </location>
</feature>
<accession>A0A9Q8Z284</accession>
<keyword evidence="12" id="KW-1185">Reference proteome</keyword>
<dbReference type="Proteomes" id="UP001056012">
    <property type="component" value="Chromosome 1"/>
</dbReference>
<dbReference type="GO" id="GO:0022857">
    <property type="term" value="F:transmembrane transporter activity"/>
    <property type="evidence" value="ECO:0007669"/>
    <property type="project" value="InterPro"/>
</dbReference>
<feature type="transmembrane region" description="Helical" evidence="8">
    <location>
        <begin position="244"/>
        <end position="267"/>
    </location>
</feature>
<feature type="transmembrane region" description="Helical" evidence="8">
    <location>
        <begin position="432"/>
        <end position="455"/>
    </location>
</feature>
<dbReference type="PROSITE" id="PS51387">
    <property type="entry name" value="FAD_PCMH"/>
    <property type="match status" value="1"/>
</dbReference>
<evidence type="ECO:0000259" key="10">
    <source>
        <dbReference type="PROSITE" id="PS51387"/>
    </source>
</evidence>
<proteinExistence type="inferred from homology"/>
<feature type="transmembrane region" description="Helical" evidence="8">
    <location>
        <begin position="398"/>
        <end position="420"/>
    </location>
</feature>
<keyword evidence="5 8" id="KW-1133">Transmembrane helix</keyword>
<keyword evidence="6 8" id="KW-0472">Membrane</keyword>
<dbReference type="InterPro" id="IPR016166">
    <property type="entry name" value="FAD-bd_PCMH"/>
</dbReference>
<evidence type="ECO:0000256" key="6">
    <source>
        <dbReference type="ARBA" id="ARBA00023136"/>
    </source>
</evidence>
<dbReference type="FunFam" id="1.20.1250.20:FF:000286">
    <property type="entry name" value="MFS efflux transporter"/>
    <property type="match status" value="1"/>
</dbReference>
<evidence type="ECO:0000256" key="7">
    <source>
        <dbReference type="SAM" id="MobiDB-lite"/>
    </source>
</evidence>
<feature type="transmembrane region" description="Helical" evidence="8">
    <location>
        <begin position="311"/>
        <end position="330"/>
    </location>
</feature>
<dbReference type="EMBL" id="CP089274">
    <property type="protein sequence ID" value="USP74581.1"/>
    <property type="molecule type" value="Genomic_DNA"/>
</dbReference>
<feature type="transmembrane region" description="Helical" evidence="8">
    <location>
        <begin position="106"/>
        <end position="124"/>
    </location>
</feature>
<dbReference type="Pfam" id="PF01565">
    <property type="entry name" value="FAD_binding_4"/>
    <property type="match status" value="1"/>
</dbReference>